<dbReference type="Proteomes" id="UP001060085">
    <property type="component" value="Linkage Group LG04"/>
</dbReference>
<evidence type="ECO:0000313" key="2">
    <source>
        <dbReference type="Proteomes" id="UP001060085"/>
    </source>
</evidence>
<gene>
    <name evidence="1" type="ORF">M9H77_16693</name>
</gene>
<comment type="caution">
    <text evidence="1">The sequence shown here is derived from an EMBL/GenBank/DDBJ whole genome shotgun (WGS) entry which is preliminary data.</text>
</comment>
<sequence length="181" mass="21421">MLSSRTLPVIVEYDLQSFSIQKPTSEGRGRAIREVTSLSVKHRDQSNIRVHVTSHTQWGYGNFSPHTLNFEHNSYDCYEENRLGARKGYIDKSWNYVKIDERFHKRREDKRYHDIRACVMNIMIIIACRETLSYNNFKLALLWGTFSLYDYKASEQEVESLSYSYSVREEEKFQLVLKSLS</sequence>
<evidence type="ECO:0000313" key="1">
    <source>
        <dbReference type="EMBL" id="KAI5666840.1"/>
    </source>
</evidence>
<dbReference type="EMBL" id="CM044704">
    <property type="protein sequence ID" value="KAI5666840.1"/>
    <property type="molecule type" value="Genomic_DNA"/>
</dbReference>
<organism evidence="1 2">
    <name type="scientific">Catharanthus roseus</name>
    <name type="common">Madagascar periwinkle</name>
    <name type="synonym">Vinca rosea</name>
    <dbReference type="NCBI Taxonomy" id="4058"/>
    <lineage>
        <taxon>Eukaryota</taxon>
        <taxon>Viridiplantae</taxon>
        <taxon>Streptophyta</taxon>
        <taxon>Embryophyta</taxon>
        <taxon>Tracheophyta</taxon>
        <taxon>Spermatophyta</taxon>
        <taxon>Magnoliopsida</taxon>
        <taxon>eudicotyledons</taxon>
        <taxon>Gunneridae</taxon>
        <taxon>Pentapetalae</taxon>
        <taxon>asterids</taxon>
        <taxon>lamiids</taxon>
        <taxon>Gentianales</taxon>
        <taxon>Apocynaceae</taxon>
        <taxon>Rauvolfioideae</taxon>
        <taxon>Vinceae</taxon>
        <taxon>Catharanthinae</taxon>
        <taxon>Catharanthus</taxon>
    </lineage>
</organism>
<name>A0ACC0B2H2_CATRO</name>
<reference evidence="2" key="1">
    <citation type="journal article" date="2023" name="Nat. Plants">
        <title>Single-cell RNA sequencing provides a high-resolution roadmap for understanding the multicellular compartmentation of specialized metabolism.</title>
        <authorList>
            <person name="Sun S."/>
            <person name="Shen X."/>
            <person name="Li Y."/>
            <person name="Li Y."/>
            <person name="Wang S."/>
            <person name="Li R."/>
            <person name="Zhang H."/>
            <person name="Shen G."/>
            <person name="Guo B."/>
            <person name="Wei J."/>
            <person name="Xu J."/>
            <person name="St-Pierre B."/>
            <person name="Chen S."/>
            <person name="Sun C."/>
        </authorList>
    </citation>
    <scope>NUCLEOTIDE SEQUENCE [LARGE SCALE GENOMIC DNA]</scope>
</reference>
<keyword evidence="2" id="KW-1185">Reference proteome</keyword>
<proteinExistence type="predicted"/>
<accession>A0ACC0B2H2</accession>
<protein>
    <submittedName>
        <fullName evidence="1">Uncharacterized protein</fullName>
    </submittedName>
</protein>